<dbReference type="PROSITE" id="PS51257">
    <property type="entry name" value="PROKAR_LIPOPROTEIN"/>
    <property type="match status" value="1"/>
</dbReference>
<organism evidence="3 4">
    <name type="scientific">Bradyrhizobium ontarionense</name>
    <dbReference type="NCBI Taxonomy" id="2898149"/>
    <lineage>
        <taxon>Bacteria</taxon>
        <taxon>Pseudomonadati</taxon>
        <taxon>Pseudomonadota</taxon>
        <taxon>Alphaproteobacteria</taxon>
        <taxon>Hyphomicrobiales</taxon>
        <taxon>Nitrobacteraceae</taxon>
        <taxon>Bradyrhizobium</taxon>
    </lineage>
</organism>
<name>A0ABY3RF76_9BRAD</name>
<feature type="chain" id="PRO_5046721376" evidence="2">
    <location>
        <begin position="25"/>
        <end position="82"/>
    </location>
</feature>
<feature type="region of interest" description="Disordered" evidence="1">
    <location>
        <begin position="20"/>
        <end position="82"/>
    </location>
</feature>
<dbReference type="Proteomes" id="UP001431010">
    <property type="component" value="Chromosome"/>
</dbReference>
<dbReference type="EMBL" id="CP088156">
    <property type="protein sequence ID" value="UFZ06061.1"/>
    <property type="molecule type" value="Genomic_DNA"/>
</dbReference>
<dbReference type="RefSeq" id="WP_231324800.1">
    <property type="nucleotide sequence ID" value="NZ_CP088156.1"/>
</dbReference>
<sequence>MGRHAPLLLLVATLSCATAGNADAAGGRNGAPVPTQQNPVFSDPLNLPITSSRPLIQPYSPSYPSYQIRPTQPRYPSRQQSR</sequence>
<gene>
    <name evidence="3" type="ORF">LQG66_07075</name>
</gene>
<feature type="compositionally biased region" description="Polar residues" evidence="1">
    <location>
        <begin position="48"/>
        <end position="70"/>
    </location>
</feature>
<evidence type="ECO:0000256" key="1">
    <source>
        <dbReference type="SAM" id="MobiDB-lite"/>
    </source>
</evidence>
<keyword evidence="2" id="KW-0732">Signal</keyword>
<evidence type="ECO:0000313" key="3">
    <source>
        <dbReference type="EMBL" id="UFZ06061.1"/>
    </source>
</evidence>
<proteinExistence type="predicted"/>
<protein>
    <submittedName>
        <fullName evidence="3">Uncharacterized protein</fullName>
    </submittedName>
</protein>
<reference evidence="3" key="1">
    <citation type="journal article" date="2024" name="Antonie Van Leeuwenhoek">
        <title>Bradyrhizobium ontarionense sp. nov., a novel bacterial symbiont isolated from Aeschynomene indica (Indian jointvetch), harbours photosynthesis, nitrogen fixation and nitrous oxide (N2O) reductase genes.</title>
        <authorList>
            <person name="Bromfield E.S.P."/>
            <person name="Cloutier S."/>
        </authorList>
    </citation>
    <scope>NUCLEOTIDE SEQUENCE</scope>
    <source>
        <strain evidence="3">A19</strain>
    </source>
</reference>
<evidence type="ECO:0000313" key="4">
    <source>
        <dbReference type="Proteomes" id="UP001431010"/>
    </source>
</evidence>
<accession>A0ABY3RF76</accession>
<evidence type="ECO:0000256" key="2">
    <source>
        <dbReference type="SAM" id="SignalP"/>
    </source>
</evidence>
<feature type="signal peptide" evidence="2">
    <location>
        <begin position="1"/>
        <end position="24"/>
    </location>
</feature>
<keyword evidence="4" id="KW-1185">Reference proteome</keyword>